<organism evidence="8">
    <name type="scientific">Uncultured Desulfatiglans sp</name>
    <dbReference type="NCBI Taxonomy" id="1748965"/>
    <lineage>
        <taxon>Bacteria</taxon>
        <taxon>Pseudomonadati</taxon>
        <taxon>Thermodesulfobacteriota</taxon>
        <taxon>Desulfobacteria</taxon>
        <taxon>Desulfatiglandales</taxon>
        <taxon>Desulfatiglandaceae</taxon>
        <taxon>Desulfatiglans</taxon>
        <taxon>environmental samples</taxon>
    </lineage>
</organism>
<dbReference type="PANTHER" id="PTHR33508:SF1">
    <property type="entry name" value="UPF0056 MEMBRANE PROTEIN YHCE"/>
    <property type="match status" value="1"/>
</dbReference>
<comment type="subcellular location">
    <subcellularLocation>
        <location evidence="1 7">Cell membrane</location>
        <topology evidence="1 7">Multi-pass membrane protein</topology>
    </subcellularLocation>
</comment>
<proteinExistence type="inferred from homology"/>
<evidence type="ECO:0000256" key="4">
    <source>
        <dbReference type="ARBA" id="ARBA00022692"/>
    </source>
</evidence>
<dbReference type="PANTHER" id="PTHR33508">
    <property type="entry name" value="UPF0056 MEMBRANE PROTEIN YHCE"/>
    <property type="match status" value="1"/>
</dbReference>
<reference evidence="8" key="1">
    <citation type="submission" date="2018-07" db="EMBL/GenBank/DDBJ databases">
        <authorList>
            <consortium name="Genoscope - CEA"/>
            <person name="William W."/>
        </authorList>
    </citation>
    <scope>NUCLEOTIDE SEQUENCE</scope>
    <source>
        <strain evidence="8">IK1</strain>
    </source>
</reference>
<feature type="transmembrane region" description="Helical" evidence="7">
    <location>
        <begin position="131"/>
        <end position="152"/>
    </location>
</feature>
<dbReference type="AlphaFoldDB" id="A0A653AB07"/>
<keyword evidence="6 7" id="KW-0472">Membrane</keyword>
<feature type="transmembrane region" description="Helical" evidence="7">
    <location>
        <begin position="72"/>
        <end position="90"/>
    </location>
</feature>
<evidence type="ECO:0000256" key="5">
    <source>
        <dbReference type="ARBA" id="ARBA00022989"/>
    </source>
</evidence>
<sequence length="200" mass="20556">MKSFWLCFVPLFVAVDAIGLFPIFLGLTEGMGGKQIRRTIRQSVITAALVALGFLGGGSALMRLLGITVADFMVAGGVLLFGISLGDLLTTKKRLRKPDGESLGAVPLGVPLIAGPAVLTTTLLLSNEYGAFPTALALVSNICLAGAVFWFAPAINRLLGQTGARTASKISSLLLAAIAVMIVRKGIIAFLAAGLGQGSG</sequence>
<dbReference type="GO" id="GO:0005886">
    <property type="term" value="C:plasma membrane"/>
    <property type="evidence" value="ECO:0007669"/>
    <property type="project" value="UniProtKB-SubCell"/>
</dbReference>
<keyword evidence="3" id="KW-1003">Cell membrane</keyword>
<comment type="similarity">
    <text evidence="2 7">Belongs to the UPF0056 (MarC) family.</text>
</comment>
<name>A0A653AB07_UNCDX</name>
<evidence type="ECO:0000256" key="7">
    <source>
        <dbReference type="RuleBase" id="RU362048"/>
    </source>
</evidence>
<keyword evidence="5 7" id="KW-1133">Transmembrane helix</keyword>
<feature type="transmembrane region" description="Helical" evidence="7">
    <location>
        <begin position="12"/>
        <end position="32"/>
    </location>
</feature>
<evidence type="ECO:0000256" key="2">
    <source>
        <dbReference type="ARBA" id="ARBA00009784"/>
    </source>
</evidence>
<dbReference type="EMBL" id="UPXX01000029">
    <property type="protein sequence ID" value="VBB45184.1"/>
    <property type="molecule type" value="Genomic_DNA"/>
</dbReference>
<evidence type="ECO:0000256" key="6">
    <source>
        <dbReference type="ARBA" id="ARBA00023136"/>
    </source>
</evidence>
<dbReference type="InterPro" id="IPR002771">
    <property type="entry name" value="Multi_antbiot-R_MarC"/>
</dbReference>
<dbReference type="NCBIfam" id="TIGR00427">
    <property type="entry name" value="NAAT family transporter"/>
    <property type="match status" value="1"/>
</dbReference>
<keyword evidence="4 7" id="KW-0812">Transmembrane</keyword>
<evidence type="ECO:0000256" key="1">
    <source>
        <dbReference type="ARBA" id="ARBA00004651"/>
    </source>
</evidence>
<feature type="transmembrane region" description="Helical" evidence="7">
    <location>
        <begin position="44"/>
        <end position="66"/>
    </location>
</feature>
<evidence type="ECO:0000313" key="8">
    <source>
        <dbReference type="EMBL" id="VBB45184.1"/>
    </source>
</evidence>
<feature type="transmembrane region" description="Helical" evidence="7">
    <location>
        <begin position="102"/>
        <end position="125"/>
    </location>
</feature>
<dbReference type="Pfam" id="PF01914">
    <property type="entry name" value="MarC"/>
    <property type="match status" value="1"/>
</dbReference>
<accession>A0A653AB07</accession>
<evidence type="ECO:0000256" key="3">
    <source>
        <dbReference type="ARBA" id="ARBA00022475"/>
    </source>
</evidence>
<feature type="transmembrane region" description="Helical" evidence="7">
    <location>
        <begin position="173"/>
        <end position="195"/>
    </location>
</feature>
<protein>
    <recommendedName>
        <fullName evidence="7">UPF0056 membrane protein</fullName>
    </recommendedName>
</protein>
<gene>
    <name evidence="8" type="ORF">TRIP_B350242</name>
</gene>